<proteinExistence type="predicted"/>
<dbReference type="EMBL" id="CP031222">
    <property type="protein sequence ID" value="AXI01712.1"/>
    <property type="molecule type" value="Genomic_DNA"/>
</dbReference>
<keyword evidence="1" id="KW-0812">Transmembrane</keyword>
<dbReference type="OrthoDB" id="8564887at2"/>
<sequence length="126" mass="14133">MTTTIFTELRFWLLIIFSLVIPFGIYGILLVKRAISRHAVLILGFVLVVIAGIDVYLLRSLAALAKHTVSLMDDAVFVSEISIALYILPALFAGIGINMISHILISHLVKAEQRFKDEHPKDEWSE</sequence>
<evidence type="ECO:0000313" key="2">
    <source>
        <dbReference type="EMBL" id="AXI01712.1"/>
    </source>
</evidence>
<keyword evidence="1" id="KW-0472">Membrane</keyword>
<evidence type="ECO:0000313" key="3">
    <source>
        <dbReference type="Proteomes" id="UP000253940"/>
    </source>
</evidence>
<dbReference type="Proteomes" id="UP000253940">
    <property type="component" value="Chromosome"/>
</dbReference>
<dbReference type="AlphaFoldDB" id="A0A345P353"/>
<evidence type="ECO:0000256" key="1">
    <source>
        <dbReference type="SAM" id="Phobius"/>
    </source>
</evidence>
<organism evidence="2 3">
    <name type="scientific">Aquirhabdus parva</name>
    <dbReference type="NCBI Taxonomy" id="2283318"/>
    <lineage>
        <taxon>Bacteria</taxon>
        <taxon>Pseudomonadati</taxon>
        <taxon>Pseudomonadota</taxon>
        <taxon>Gammaproteobacteria</taxon>
        <taxon>Moraxellales</taxon>
        <taxon>Moraxellaceae</taxon>
        <taxon>Aquirhabdus</taxon>
    </lineage>
</organism>
<protein>
    <submittedName>
        <fullName evidence="2">Uncharacterized protein</fullName>
    </submittedName>
</protein>
<gene>
    <name evidence="2" type="ORF">HYN46_01670</name>
</gene>
<dbReference type="KEGG" id="mbah:HYN46_01670"/>
<dbReference type="RefSeq" id="WP_114897822.1">
    <property type="nucleotide sequence ID" value="NZ_CP031222.1"/>
</dbReference>
<feature type="transmembrane region" description="Helical" evidence="1">
    <location>
        <begin position="12"/>
        <end position="31"/>
    </location>
</feature>
<feature type="transmembrane region" description="Helical" evidence="1">
    <location>
        <begin position="83"/>
        <end position="105"/>
    </location>
</feature>
<feature type="transmembrane region" description="Helical" evidence="1">
    <location>
        <begin position="38"/>
        <end position="63"/>
    </location>
</feature>
<keyword evidence="3" id="KW-1185">Reference proteome</keyword>
<name>A0A345P353_9GAMM</name>
<reference evidence="2 3" key="1">
    <citation type="submission" date="2018-07" db="EMBL/GenBank/DDBJ databases">
        <title>Genome sequencing of Moraxellaceae gen. HYN0046.</title>
        <authorList>
            <person name="Kim M."/>
            <person name="Yi H."/>
        </authorList>
    </citation>
    <scope>NUCLEOTIDE SEQUENCE [LARGE SCALE GENOMIC DNA]</scope>
    <source>
        <strain evidence="2 3">HYN0046</strain>
    </source>
</reference>
<keyword evidence="1" id="KW-1133">Transmembrane helix</keyword>
<accession>A0A345P353</accession>